<name>A0A2N4UM59_9GAMM</name>
<dbReference type="AlphaFoldDB" id="A0A2N4UM59"/>
<accession>A0A2N4UM59</accession>
<comment type="caution">
    <text evidence="1">The sequence shown here is derived from an EMBL/GenBank/DDBJ whole genome shotgun (WGS) entry which is preliminary data.</text>
</comment>
<sequence length="546" mass="62547">MELNKFIKRQPNFELQPIVKLEDIINLEADLCGFVITAEIEEQIRKLFYTYLLPEQNPRLFSDNLNTAVLVSGDFGMGKSHFLKAIAAVLENSPINNGDNSVYPLDIICSKITDPVLKSDICLAAENKTKVITLNLDSIISEHGTLTEAIFYSFNKSMSLYNYSANVIAIMESQLSEHRKLEPFKTAFKNESGENWCDVADTYDFYRDELLKSLSITVQKEVSVCDNWFENIESTQINVDFLTRWIEGYLSLFFRDSNSRYDKIVFVVDHLFDAIDSDKNKCQEFVSLLDAIKDKFHGRVWFICSALIESSKYNNEKAVRNTNVLKGLFKTKLSISSQSIQNIVESRLLNKTTLAEDYLSSVYDKYHQELIPKYYQALPFISPRDFTKQRFIDSYPLIPCYLSLLQIINYHLYRNQKSHTPVSLTPRVLISAVNNMLSNLVEIEVERTLCLSDLVGVFADVLKPQFSKAIFCDQGTDLEKRIICTLFLVQDLPGINLSAENVAILVLDRLDVDFEEYITLVSRSLISLVKQGIILNNNQEYSLANF</sequence>
<evidence type="ECO:0000313" key="2">
    <source>
        <dbReference type="Proteomes" id="UP000234420"/>
    </source>
</evidence>
<keyword evidence="2" id="KW-1185">Reference proteome</keyword>
<organism evidence="1 2">
    <name type="scientific">Photobacterium carnosum</name>
    <dbReference type="NCBI Taxonomy" id="2023717"/>
    <lineage>
        <taxon>Bacteria</taxon>
        <taxon>Pseudomonadati</taxon>
        <taxon>Pseudomonadota</taxon>
        <taxon>Gammaproteobacteria</taxon>
        <taxon>Vibrionales</taxon>
        <taxon>Vibrionaceae</taxon>
        <taxon>Photobacterium</taxon>
    </lineage>
</organism>
<reference evidence="1 2" key="1">
    <citation type="journal article" date="2018" name="Syst. Appl. Microbiol.">
        <title>Photobacterium carnosum sp. nov., isolated from spoiled modified atmosphere packaged poultry meat.</title>
        <authorList>
            <person name="Hilgarth M."/>
            <person name="Fuertes S."/>
            <person name="Ehrmann M."/>
            <person name="Vogel R.F."/>
        </authorList>
    </citation>
    <scope>NUCLEOTIDE SEQUENCE [LARGE SCALE GENOMIC DNA]</scope>
    <source>
        <strain evidence="1 2">TMW 2.2021</strain>
    </source>
</reference>
<proteinExistence type="predicted"/>
<dbReference type="EMBL" id="NPIB01000040">
    <property type="protein sequence ID" value="PLC56100.1"/>
    <property type="molecule type" value="Genomic_DNA"/>
</dbReference>
<dbReference type="RefSeq" id="WP_101770354.1">
    <property type="nucleotide sequence ID" value="NZ_BPPU01000002.1"/>
</dbReference>
<dbReference type="Proteomes" id="UP000234420">
    <property type="component" value="Unassembled WGS sequence"/>
</dbReference>
<protein>
    <recommendedName>
        <fullName evidence="3">KAP NTPase domain-containing protein</fullName>
    </recommendedName>
</protein>
<gene>
    <name evidence="1" type="ORF">CIK00_20165</name>
</gene>
<evidence type="ECO:0000313" key="1">
    <source>
        <dbReference type="EMBL" id="PLC56100.1"/>
    </source>
</evidence>
<evidence type="ECO:0008006" key="3">
    <source>
        <dbReference type="Google" id="ProtNLM"/>
    </source>
</evidence>